<dbReference type="PANTHER" id="PTHR14226:SF76">
    <property type="entry name" value="NTE FAMILY PROTEIN RSSA"/>
    <property type="match status" value="1"/>
</dbReference>
<accession>A0A350HAV1</accession>
<dbReference type="Proteomes" id="UP000264062">
    <property type="component" value="Unassembled WGS sequence"/>
</dbReference>
<evidence type="ECO:0000256" key="2">
    <source>
        <dbReference type="ARBA" id="ARBA00022963"/>
    </source>
</evidence>
<dbReference type="GO" id="GO:0016042">
    <property type="term" value="P:lipid catabolic process"/>
    <property type="evidence" value="ECO:0007669"/>
    <property type="project" value="UniProtKB-KW"/>
</dbReference>
<dbReference type="InterPro" id="IPR050301">
    <property type="entry name" value="NTE"/>
</dbReference>
<comment type="caution">
    <text evidence="6">The sequence shown here is derived from an EMBL/GenBank/DDBJ whole genome shotgun (WGS) entry which is preliminary data.</text>
</comment>
<feature type="domain" description="PNPLA" evidence="5">
    <location>
        <begin position="13"/>
        <end position="140"/>
    </location>
</feature>
<keyword evidence="2" id="KW-0442">Lipid degradation</keyword>
<reference evidence="6 7" key="1">
    <citation type="journal article" date="2018" name="Nat. Biotechnol.">
        <title>A standardized bacterial taxonomy based on genome phylogeny substantially revises the tree of life.</title>
        <authorList>
            <person name="Parks D.H."/>
            <person name="Chuvochina M."/>
            <person name="Waite D.W."/>
            <person name="Rinke C."/>
            <person name="Skarshewski A."/>
            <person name="Chaumeil P.A."/>
            <person name="Hugenholtz P."/>
        </authorList>
    </citation>
    <scope>NUCLEOTIDE SEQUENCE [LARGE SCALE GENOMIC DNA]</scope>
    <source>
        <strain evidence="6">UBA9956</strain>
    </source>
</reference>
<proteinExistence type="predicted"/>
<dbReference type="PANTHER" id="PTHR14226">
    <property type="entry name" value="NEUROPATHY TARGET ESTERASE/SWISS CHEESE D.MELANOGASTER"/>
    <property type="match status" value="1"/>
</dbReference>
<evidence type="ECO:0000256" key="1">
    <source>
        <dbReference type="ARBA" id="ARBA00022801"/>
    </source>
</evidence>
<dbReference type="AlphaFoldDB" id="A0A350HAV1"/>
<name>A0A350HAV1_UNCW3</name>
<dbReference type="PROSITE" id="PS51635">
    <property type="entry name" value="PNPLA"/>
    <property type="match status" value="1"/>
</dbReference>
<dbReference type="InterPro" id="IPR016035">
    <property type="entry name" value="Acyl_Trfase/lysoPLipase"/>
</dbReference>
<dbReference type="Gene3D" id="3.40.1090.10">
    <property type="entry name" value="Cytosolic phospholipase A2 catalytic domain"/>
    <property type="match status" value="1"/>
</dbReference>
<protein>
    <recommendedName>
        <fullName evidence="5">PNPLA domain-containing protein</fullName>
    </recommendedName>
</protein>
<evidence type="ECO:0000313" key="6">
    <source>
        <dbReference type="EMBL" id="HAV92667.1"/>
    </source>
</evidence>
<keyword evidence="3" id="KW-0443">Lipid metabolism</keyword>
<dbReference type="GO" id="GO:0016787">
    <property type="term" value="F:hydrolase activity"/>
    <property type="evidence" value="ECO:0007669"/>
    <property type="project" value="UniProtKB-KW"/>
</dbReference>
<evidence type="ECO:0000256" key="4">
    <source>
        <dbReference type="PROSITE-ProRule" id="PRU01161"/>
    </source>
</evidence>
<dbReference type="EMBL" id="DMZY01000170">
    <property type="protein sequence ID" value="HAV92667.1"/>
    <property type="molecule type" value="Genomic_DNA"/>
</dbReference>
<comment type="caution">
    <text evidence="4">Lacks conserved residue(s) required for the propagation of feature annotation.</text>
</comment>
<evidence type="ECO:0000259" key="5">
    <source>
        <dbReference type="PROSITE" id="PS51635"/>
    </source>
</evidence>
<dbReference type="InterPro" id="IPR002641">
    <property type="entry name" value="PNPLA_dom"/>
</dbReference>
<dbReference type="SUPFAM" id="SSF52151">
    <property type="entry name" value="FabD/lysophospholipase-like"/>
    <property type="match status" value="1"/>
</dbReference>
<feature type="non-terminal residue" evidence="6">
    <location>
        <position position="140"/>
    </location>
</feature>
<feature type="short sequence motif" description="GXSXG" evidence="4">
    <location>
        <begin position="44"/>
        <end position="48"/>
    </location>
</feature>
<evidence type="ECO:0000313" key="7">
    <source>
        <dbReference type="Proteomes" id="UP000264062"/>
    </source>
</evidence>
<evidence type="ECO:0000256" key="3">
    <source>
        <dbReference type="ARBA" id="ARBA00023098"/>
    </source>
</evidence>
<keyword evidence="1" id="KW-0378">Hydrolase</keyword>
<gene>
    <name evidence="6" type="ORF">DCW38_05755</name>
</gene>
<organism evidence="6 7">
    <name type="scientific">candidate division WOR-3 bacterium</name>
    <dbReference type="NCBI Taxonomy" id="2052148"/>
    <lineage>
        <taxon>Bacteria</taxon>
        <taxon>Bacteria division WOR-3</taxon>
    </lineage>
</organism>
<sequence length="140" mass="15056">MEIFKNKPKKIGLALGSGAAKGISQIGILKVLDEIGIKPDIIAGTSMGARIGSLYAGGMNAREIQELTLGIDKKEIRKLFKVTLDGPGFINGQFIDEYLDEILPSKNIQDLKTPFGCCACNILDGREIIFSKGSLSDAVR</sequence>
<dbReference type="Pfam" id="PF01734">
    <property type="entry name" value="Patatin"/>
    <property type="match status" value="1"/>
</dbReference>